<reference evidence="1" key="1">
    <citation type="journal article" date="2014" name="Front. Microbiol.">
        <title>High frequency of phylogenetically diverse reductive dehalogenase-homologous genes in deep subseafloor sedimentary metagenomes.</title>
        <authorList>
            <person name="Kawai M."/>
            <person name="Futagami T."/>
            <person name="Toyoda A."/>
            <person name="Takaki Y."/>
            <person name="Nishi S."/>
            <person name="Hori S."/>
            <person name="Arai W."/>
            <person name="Tsubouchi T."/>
            <person name="Morono Y."/>
            <person name="Uchiyama I."/>
            <person name="Ito T."/>
            <person name="Fujiyama A."/>
            <person name="Inagaki F."/>
            <person name="Takami H."/>
        </authorList>
    </citation>
    <scope>NUCLEOTIDE SEQUENCE</scope>
    <source>
        <strain evidence="1">Expedition CK06-06</strain>
    </source>
</reference>
<evidence type="ECO:0000313" key="1">
    <source>
        <dbReference type="EMBL" id="GAH90678.1"/>
    </source>
</evidence>
<comment type="caution">
    <text evidence="1">The sequence shown here is derived from an EMBL/GenBank/DDBJ whole genome shotgun (WGS) entry which is preliminary data.</text>
</comment>
<sequence length="93" mass="10243">DPDKLVRMCQLVVVPRVGLSLSDLKSLEAHVPGAIDRVIKLDVPVIDISSSKIRQYVAQGFSIRYLVPDDVERYISEQKLYCQGKAQGAEAGS</sequence>
<organism evidence="1">
    <name type="scientific">marine sediment metagenome</name>
    <dbReference type="NCBI Taxonomy" id="412755"/>
    <lineage>
        <taxon>unclassified sequences</taxon>
        <taxon>metagenomes</taxon>
        <taxon>ecological metagenomes</taxon>
    </lineage>
</organism>
<dbReference type="EMBL" id="BARV01000955">
    <property type="protein sequence ID" value="GAH90678.1"/>
    <property type="molecule type" value="Genomic_DNA"/>
</dbReference>
<protein>
    <recommendedName>
        <fullName evidence="2">Cytidyltransferase-like domain-containing protein</fullName>
    </recommendedName>
</protein>
<accession>X1L951</accession>
<dbReference type="SUPFAM" id="SSF52374">
    <property type="entry name" value="Nucleotidylyl transferase"/>
    <property type="match status" value="1"/>
</dbReference>
<dbReference type="Gene3D" id="3.40.50.620">
    <property type="entry name" value="HUPs"/>
    <property type="match status" value="1"/>
</dbReference>
<proteinExistence type="predicted"/>
<feature type="non-terminal residue" evidence="1">
    <location>
        <position position="1"/>
    </location>
</feature>
<dbReference type="AlphaFoldDB" id="X1L951"/>
<evidence type="ECO:0008006" key="2">
    <source>
        <dbReference type="Google" id="ProtNLM"/>
    </source>
</evidence>
<dbReference type="InterPro" id="IPR014729">
    <property type="entry name" value="Rossmann-like_a/b/a_fold"/>
</dbReference>
<gene>
    <name evidence="1" type="ORF">S06H3_03052</name>
</gene>
<name>X1L951_9ZZZZ</name>